<dbReference type="Proteomes" id="UP000001940">
    <property type="component" value="Chromosome II"/>
</dbReference>
<dbReference type="UCSC" id="T16A1.4">
    <property type="organism name" value="c. elegans"/>
</dbReference>
<evidence type="ECO:0000313" key="2">
    <source>
        <dbReference type="Proteomes" id="UP000001940"/>
    </source>
</evidence>
<name>P91444_CAEEL</name>
<reference evidence="1 2" key="1">
    <citation type="journal article" date="1998" name="Science">
        <title>Genome sequence of the nematode C. elegans: a platform for investigating biology.</title>
        <authorList>
            <consortium name="The C. elegans sequencing consortium"/>
            <person name="Sulson J.E."/>
            <person name="Waterston R."/>
        </authorList>
    </citation>
    <scope>NUCLEOTIDE SEQUENCE [LARGE SCALE GENOMIC DNA]</scope>
    <source>
        <strain evidence="1 2">Bristol N2</strain>
    </source>
</reference>
<dbReference type="EMBL" id="BX284602">
    <property type="protein sequence ID" value="CCD68949.1"/>
    <property type="molecule type" value="Genomic_DNA"/>
</dbReference>
<dbReference type="Bgee" id="WBGene00020535">
    <property type="expression patterns" value="Expressed in adult organism"/>
</dbReference>
<dbReference type="GeneID" id="188544"/>
<sequence>MNFIVYHLVFLSWTATIGCNYMYLPAVLKNLDGGSSSSEESGGLKGVIPKVSATVATKLELPCIQEFETVEVEDEINRPLCVDLSVAAGVDPKDSTGSIEVEHAGSDGGSIELHTKLKHHFITGVTSEENIPNMPTP</sequence>
<dbReference type="AlphaFoldDB" id="P91444"/>
<keyword evidence="2" id="KW-1185">Reference proteome</keyword>
<proteinExistence type="predicted"/>
<dbReference type="CTD" id="188544"/>
<dbReference type="PIR" id="H88064">
    <property type="entry name" value="H88064"/>
</dbReference>
<organism evidence="1 2">
    <name type="scientific">Caenorhabditis elegans</name>
    <dbReference type="NCBI Taxonomy" id="6239"/>
    <lineage>
        <taxon>Eukaryota</taxon>
        <taxon>Metazoa</taxon>
        <taxon>Ecdysozoa</taxon>
        <taxon>Nematoda</taxon>
        <taxon>Chromadorea</taxon>
        <taxon>Rhabditida</taxon>
        <taxon>Rhabditina</taxon>
        <taxon>Rhabditomorpha</taxon>
        <taxon>Rhabditoidea</taxon>
        <taxon>Rhabditidae</taxon>
        <taxon>Peloderinae</taxon>
        <taxon>Caenorhabditis</taxon>
    </lineage>
</organism>
<accession>P91444</accession>
<dbReference type="KEGG" id="cel:CELE_T16A1.4"/>
<dbReference type="InParanoid" id="P91444"/>
<dbReference type="WormBase" id="T16A1.4">
    <property type="protein sequence ID" value="CE13710"/>
    <property type="gene ID" value="WBGene00020535"/>
</dbReference>
<dbReference type="HOGENOM" id="CLU_1866942_0_0_1"/>
<evidence type="ECO:0000313" key="3">
    <source>
        <dbReference type="WormBase" id="T16A1.4"/>
    </source>
</evidence>
<gene>
    <name evidence="1" type="ORF">CELE_T16A1.4</name>
    <name evidence="1 3" type="ORF">T16A1.4</name>
</gene>
<dbReference type="RefSeq" id="NP_494174.1">
    <property type="nucleotide sequence ID" value="NM_061773.1"/>
</dbReference>
<dbReference type="AGR" id="WB:WBGene00020535"/>
<evidence type="ECO:0000313" key="1">
    <source>
        <dbReference type="EMBL" id="CCD68949.1"/>
    </source>
</evidence>
<dbReference type="PaxDb" id="6239-T16A1.4"/>
<protein>
    <submittedName>
        <fullName evidence="1">Secreted protein</fullName>
    </submittedName>
</protein>